<dbReference type="OMA" id="WALGSYD"/>
<dbReference type="Gene3D" id="3.90.400.10">
    <property type="entry name" value="Oligo-1,6-glucosidase, Domain 2"/>
    <property type="match status" value="1"/>
</dbReference>
<evidence type="ECO:0000259" key="3">
    <source>
        <dbReference type="SMART" id="SM00642"/>
    </source>
</evidence>
<dbReference type="SUPFAM" id="SSF51011">
    <property type="entry name" value="Glycosyl hydrolase domain"/>
    <property type="match status" value="1"/>
</dbReference>
<organism evidence="4 5">
    <name type="scientific">Biomphalaria glabrata</name>
    <name type="common">Bloodfluke planorb</name>
    <name type="synonym">Freshwater snail</name>
    <dbReference type="NCBI Taxonomy" id="6526"/>
    <lineage>
        <taxon>Eukaryota</taxon>
        <taxon>Metazoa</taxon>
        <taxon>Spiralia</taxon>
        <taxon>Lophotrochozoa</taxon>
        <taxon>Mollusca</taxon>
        <taxon>Gastropoda</taxon>
        <taxon>Heterobranchia</taxon>
        <taxon>Euthyneura</taxon>
        <taxon>Panpulmonata</taxon>
        <taxon>Hygrophila</taxon>
        <taxon>Lymnaeoidea</taxon>
        <taxon>Planorbidae</taxon>
        <taxon>Biomphalaria</taxon>
    </lineage>
</organism>
<protein>
    <submittedName>
        <fullName evidence="5">Maltase 1-like</fullName>
    </submittedName>
</protein>
<evidence type="ECO:0000313" key="4">
    <source>
        <dbReference type="Proteomes" id="UP001165740"/>
    </source>
</evidence>
<reference evidence="5" key="1">
    <citation type="submission" date="2025-08" db="UniProtKB">
        <authorList>
            <consortium name="RefSeq"/>
        </authorList>
    </citation>
    <scope>IDENTIFICATION</scope>
</reference>
<sequence>MAAVIVFLVLLLFSSGSEVSADGNVTLGVTLNLTWWQEAVFYQIYPRSFQDSNGDGVGDLKGITSRIDYLKDLGIDCIWLSPICRSPMKDFGYDCSDAEDVDPIFGNLDDFKELLQVVHNKGLKLIVDFVPGYTSDQHIWFQKSVRREGKYTNYYIWDDGKLLDNGTRAPPSNWLSIFEGPAWEWNEVRQQYFYHVFLKEQPEMNFRDENVKWEMKNLLRYWLDLGVDGFRADAITAIVTASNHSLDEPLSGKDVPPDQDDYLDHIYTQNQPEIGPILKEWYDILDEYTEKDGRIRFMVLETYATHEVRNSLYSQGQGNPFNFDFLDMSRPASTREIYDTIMQEYTALLPGKWPNFVLGNHDNNRVSARNGYQYVDVFNMLLLTLKGTPTTYYGEELGMLQADISWNQTIDPWGLNFGPDRYQNFSRDPERTPMQWTDGPHAGFTTGNKTWLPLGKNYTSLNVKVETESPGQTSLKMYKQLTALRKNPAFTQGSFKTALVTDDVISYQRQLGDENFLVVLNFGEETSVDVSSYGGLTGTVSVFTPSMTSLKTGDSVSLNNLKLGVGDSLVFRVQPSSSSEIIG</sequence>
<dbReference type="Proteomes" id="UP001165740">
    <property type="component" value="Chromosome 15"/>
</dbReference>
<keyword evidence="4" id="KW-1185">Reference proteome</keyword>
<dbReference type="AlphaFoldDB" id="A0A9W2Z2H8"/>
<dbReference type="Pfam" id="PF00128">
    <property type="entry name" value="Alpha-amylase"/>
    <property type="match status" value="1"/>
</dbReference>
<gene>
    <name evidence="5" type="primary">LOC106051398</name>
</gene>
<dbReference type="InterPro" id="IPR045857">
    <property type="entry name" value="O16G_dom_2"/>
</dbReference>
<dbReference type="InterPro" id="IPR017853">
    <property type="entry name" value="GH"/>
</dbReference>
<dbReference type="GO" id="GO:0005975">
    <property type="term" value="P:carbohydrate metabolic process"/>
    <property type="evidence" value="ECO:0007669"/>
    <property type="project" value="InterPro"/>
</dbReference>
<dbReference type="Gene3D" id="2.60.40.1180">
    <property type="entry name" value="Golgi alpha-mannosidase II"/>
    <property type="match status" value="1"/>
</dbReference>
<name>A0A9W2Z2H8_BIOGL</name>
<dbReference type="SMART" id="SM00642">
    <property type="entry name" value="Aamy"/>
    <property type="match status" value="1"/>
</dbReference>
<dbReference type="SUPFAM" id="SSF51445">
    <property type="entry name" value="(Trans)glycosidases"/>
    <property type="match status" value="1"/>
</dbReference>
<feature type="chain" id="PRO_5040931567" evidence="2">
    <location>
        <begin position="22"/>
        <end position="583"/>
    </location>
</feature>
<dbReference type="InterPro" id="IPR006047">
    <property type="entry name" value="GH13_cat_dom"/>
</dbReference>
<dbReference type="RefSeq" id="XP_055869205.1">
    <property type="nucleotide sequence ID" value="XM_056013230.1"/>
</dbReference>
<evidence type="ECO:0000313" key="5">
    <source>
        <dbReference type="RefSeq" id="XP_055869205.1"/>
    </source>
</evidence>
<feature type="signal peptide" evidence="2">
    <location>
        <begin position="1"/>
        <end position="21"/>
    </location>
</feature>
<dbReference type="OrthoDB" id="1740265at2759"/>
<dbReference type="FunFam" id="3.90.400.10:FF:000001">
    <property type="entry name" value="Maltase A3, isoform A"/>
    <property type="match status" value="1"/>
</dbReference>
<proteinExistence type="predicted"/>
<dbReference type="Gene3D" id="3.20.20.80">
    <property type="entry name" value="Glycosidases"/>
    <property type="match status" value="1"/>
</dbReference>
<feature type="domain" description="Glycosyl hydrolase family 13 catalytic" evidence="3">
    <location>
        <begin position="43"/>
        <end position="431"/>
    </location>
</feature>
<evidence type="ECO:0000256" key="2">
    <source>
        <dbReference type="SAM" id="SignalP"/>
    </source>
</evidence>
<keyword evidence="1" id="KW-0325">Glycoprotein</keyword>
<accession>A0A9W2Z2H8</accession>
<dbReference type="PANTHER" id="PTHR10357">
    <property type="entry name" value="ALPHA-AMYLASE FAMILY MEMBER"/>
    <property type="match status" value="1"/>
</dbReference>
<dbReference type="GeneID" id="106051398"/>
<evidence type="ECO:0000256" key="1">
    <source>
        <dbReference type="ARBA" id="ARBA00023180"/>
    </source>
</evidence>
<dbReference type="PANTHER" id="PTHR10357:SF179">
    <property type="entry name" value="NEUTRAL AND BASIC AMINO ACID TRANSPORT PROTEIN RBAT"/>
    <property type="match status" value="1"/>
</dbReference>
<keyword evidence="2" id="KW-0732">Signal</keyword>
<dbReference type="InterPro" id="IPR013780">
    <property type="entry name" value="Glyco_hydro_b"/>
</dbReference>